<dbReference type="InterPro" id="IPR015797">
    <property type="entry name" value="NUDIX_hydrolase-like_dom_sf"/>
</dbReference>
<feature type="binding site" evidence="5">
    <location>
        <position position="68"/>
    </location>
    <ligand>
        <name>Mg(2+)</name>
        <dbReference type="ChEBI" id="CHEBI:18420"/>
    </ligand>
</feature>
<dbReference type="NCBIfam" id="NF011963">
    <property type="entry name" value="PRK15434.1"/>
    <property type="match status" value="1"/>
</dbReference>
<feature type="site" description="Critical for catalysis" evidence="4">
    <location>
        <position position="120"/>
    </location>
</feature>
<feature type="domain" description="Nudix hydrolase" evidence="6">
    <location>
        <begin position="12"/>
        <end position="150"/>
    </location>
</feature>
<evidence type="ECO:0000313" key="7">
    <source>
        <dbReference type="EMBL" id="ABM02613.1"/>
    </source>
</evidence>
<feature type="binding site" evidence="5">
    <location>
        <position position="119"/>
    </location>
    <ligand>
        <name>Mg(2+)</name>
        <dbReference type="ChEBI" id="CHEBI:18420"/>
    </ligand>
</feature>
<dbReference type="InterPro" id="IPR033715">
    <property type="entry name" value="GDPMH"/>
</dbReference>
<evidence type="ECO:0000256" key="4">
    <source>
        <dbReference type="PIRSR" id="PIRSR037599-1"/>
    </source>
</evidence>
<name>A1SSZ8_PSYIN</name>
<keyword evidence="2 7" id="KW-0378">Hydrolase</keyword>
<dbReference type="eggNOG" id="COG1051">
    <property type="taxonomic scope" value="Bacteria"/>
</dbReference>
<evidence type="ECO:0000256" key="3">
    <source>
        <dbReference type="ARBA" id="ARBA00022842"/>
    </source>
</evidence>
<dbReference type="OrthoDB" id="542521at2"/>
<evidence type="ECO:0000259" key="6">
    <source>
        <dbReference type="PROSITE" id="PS51462"/>
    </source>
</evidence>
<dbReference type="PANTHER" id="PTHR43046">
    <property type="entry name" value="GDP-MANNOSE MANNOSYL HYDROLASE"/>
    <property type="match status" value="1"/>
</dbReference>
<proteinExistence type="predicted"/>
<dbReference type="CDD" id="cd03430">
    <property type="entry name" value="NUDIX_GDPMH_NudD"/>
    <property type="match status" value="1"/>
</dbReference>
<dbReference type="PANTHER" id="PTHR43046:SF12">
    <property type="entry name" value="GDP-MANNOSE MANNOSYL HYDROLASE"/>
    <property type="match status" value="1"/>
</dbReference>
<dbReference type="PROSITE" id="PS51462">
    <property type="entry name" value="NUDIX"/>
    <property type="match status" value="1"/>
</dbReference>
<dbReference type="HOGENOM" id="CLU_037162_12_0_6"/>
<keyword evidence="8" id="KW-1185">Reference proteome</keyword>
<keyword evidence="1 5" id="KW-0479">Metal-binding</keyword>
<protein>
    <submittedName>
        <fullName evidence="7">GDP-mannose mannosyl hydrolase</fullName>
    </submittedName>
</protein>
<keyword evidence="3 5" id="KW-0460">Magnesium</keyword>
<sequence length="156" mass="18346">MLPLVTFKTVIKSTPLVSIDLIVRNNNGQILLGKRTNRPAKRDWFVPGGRILKDESFERAFKRLIKAELDLTEVVSKFKGVYQHFYKDNFSEDKFTTHYVVLAYEITFNGKLSLLPVEQHSCYKWFSETDLLVDEKVHAHSKWYFQKDKQADLLFK</sequence>
<reference evidence="7 8" key="1">
    <citation type="submission" date="2007-01" db="EMBL/GenBank/DDBJ databases">
        <title>Complete sequence of Psychromonas ingrahamii 37.</title>
        <authorList>
            <consortium name="US DOE Joint Genome Institute"/>
            <person name="Copeland A."/>
            <person name="Lucas S."/>
            <person name="Lapidus A."/>
            <person name="Barry K."/>
            <person name="Detter J.C."/>
            <person name="Glavina del Rio T."/>
            <person name="Hammon N."/>
            <person name="Israni S."/>
            <person name="Dalin E."/>
            <person name="Tice H."/>
            <person name="Pitluck S."/>
            <person name="Thompson L.S."/>
            <person name="Brettin T."/>
            <person name="Bruce D."/>
            <person name="Han C."/>
            <person name="Tapia R."/>
            <person name="Schmutz J."/>
            <person name="Larimer F."/>
            <person name="Land M."/>
            <person name="Hauser L."/>
            <person name="Kyrpides N."/>
            <person name="Ivanova N."/>
            <person name="Staley J."/>
            <person name="Richardson P."/>
        </authorList>
    </citation>
    <scope>NUCLEOTIDE SEQUENCE [LARGE SCALE GENOMIC DNA]</scope>
    <source>
        <strain evidence="7 8">37</strain>
    </source>
</reference>
<organism evidence="7 8">
    <name type="scientific">Psychromonas ingrahamii (strain DSM 17664 / CCUG 51855 / 37)</name>
    <dbReference type="NCBI Taxonomy" id="357804"/>
    <lineage>
        <taxon>Bacteria</taxon>
        <taxon>Pseudomonadati</taxon>
        <taxon>Pseudomonadota</taxon>
        <taxon>Gammaproteobacteria</taxon>
        <taxon>Alteromonadales</taxon>
        <taxon>Psychromonadaceae</taxon>
        <taxon>Psychromonas</taxon>
    </lineage>
</organism>
<evidence type="ECO:0000313" key="8">
    <source>
        <dbReference type="Proteomes" id="UP000000639"/>
    </source>
</evidence>
<dbReference type="KEGG" id="pin:Ping_0765"/>
<dbReference type="EMBL" id="CP000510">
    <property type="protein sequence ID" value="ABM02613.1"/>
    <property type="molecule type" value="Genomic_DNA"/>
</dbReference>
<dbReference type="AlphaFoldDB" id="A1SSZ8"/>
<dbReference type="Pfam" id="PF00293">
    <property type="entry name" value="NUDIX"/>
    <property type="match status" value="1"/>
</dbReference>
<evidence type="ECO:0000256" key="1">
    <source>
        <dbReference type="ARBA" id="ARBA00022723"/>
    </source>
</evidence>
<dbReference type="GO" id="GO:0008727">
    <property type="term" value="F:GDP-mannose mannosyl hydrolase activity"/>
    <property type="evidence" value="ECO:0007669"/>
    <property type="project" value="InterPro"/>
</dbReference>
<dbReference type="SUPFAM" id="SSF55811">
    <property type="entry name" value="Nudix"/>
    <property type="match status" value="1"/>
</dbReference>
<dbReference type="STRING" id="357804.Ping_0765"/>
<feature type="binding site" evidence="5">
    <location>
        <position position="48"/>
    </location>
    <ligand>
        <name>Mg(2+)</name>
        <dbReference type="ChEBI" id="CHEBI:18420"/>
    </ligand>
</feature>
<gene>
    <name evidence="7" type="ordered locus">Ping_0765</name>
</gene>
<comment type="cofactor">
    <cofactor evidence="5">
        <name>Mg(2+)</name>
        <dbReference type="ChEBI" id="CHEBI:18420"/>
    </cofactor>
    <text evidence="5">Binds 1 Mg(2+) ion per subunit.</text>
</comment>
<dbReference type="PIRSF" id="PIRSF037599">
    <property type="entry name" value="GDPMH"/>
    <property type="match status" value="1"/>
</dbReference>
<accession>A1SSZ8</accession>
<dbReference type="RefSeq" id="WP_011769176.1">
    <property type="nucleotide sequence ID" value="NC_008709.1"/>
</dbReference>
<dbReference type="InterPro" id="IPR000086">
    <property type="entry name" value="NUDIX_hydrolase_dom"/>
</dbReference>
<dbReference type="InterPro" id="IPR020084">
    <property type="entry name" value="NUDIX_hydrolase_CS"/>
</dbReference>
<evidence type="ECO:0000256" key="2">
    <source>
        <dbReference type="ARBA" id="ARBA00022801"/>
    </source>
</evidence>
<dbReference type="GO" id="GO:0046872">
    <property type="term" value="F:metal ion binding"/>
    <property type="evidence" value="ECO:0007669"/>
    <property type="project" value="UniProtKB-KW"/>
</dbReference>
<dbReference type="PROSITE" id="PS00893">
    <property type="entry name" value="NUDIX_BOX"/>
    <property type="match status" value="1"/>
</dbReference>
<dbReference type="Gene3D" id="3.90.79.10">
    <property type="entry name" value="Nucleoside Triphosphate Pyrophosphohydrolase"/>
    <property type="match status" value="1"/>
</dbReference>
<evidence type="ECO:0000256" key="5">
    <source>
        <dbReference type="PIRSR" id="PIRSR037599-3"/>
    </source>
</evidence>
<dbReference type="Proteomes" id="UP000000639">
    <property type="component" value="Chromosome"/>
</dbReference>